<keyword evidence="4" id="KW-1134">Transmembrane beta strand</keyword>
<feature type="signal peptide" evidence="9">
    <location>
        <begin position="1"/>
        <end position="26"/>
    </location>
</feature>
<dbReference type="GO" id="GO:0015562">
    <property type="term" value="F:efflux transmembrane transporter activity"/>
    <property type="evidence" value="ECO:0007669"/>
    <property type="project" value="InterPro"/>
</dbReference>
<dbReference type="Gene3D" id="1.20.1600.10">
    <property type="entry name" value="Outer membrane efflux proteins (OEP)"/>
    <property type="match status" value="1"/>
</dbReference>
<evidence type="ECO:0000256" key="5">
    <source>
        <dbReference type="ARBA" id="ARBA00022692"/>
    </source>
</evidence>
<dbReference type="InterPro" id="IPR003423">
    <property type="entry name" value="OMP_efflux"/>
</dbReference>
<dbReference type="AlphaFoldDB" id="A0A538SIP0"/>
<dbReference type="GO" id="GO:0015288">
    <property type="term" value="F:porin activity"/>
    <property type="evidence" value="ECO:0007669"/>
    <property type="project" value="TreeGrafter"/>
</dbReference>
<feature type="region of interest" description="Disordered" evidence="8">
    <location>
        <begin position="104"/>
        <end position="124"/>
    </location>
</feature>
<keyword evidence="5" id="KW-0812">Transmembrane</keyword>
<evidence type="ECO:0000256" key="7">
    <source>
        <dbReference type="ARBA" id="ARBA00023237"/>
    </source>
</evidence>
<dbReference type="InterPro" id="IPR051906">
    <property type="entry name" value="TolC-like"/>
</dbReference>
<evidence type="ECO:0000256" key="4">
    <source>
        <dbReference type="ARBA" id="ARBA00022452"/>
    </source>
</evidence>
<keyword evidence="9" id="KW-0732">Signal</keyword>
<evidence type="ECO:0000256" key="8">
    <source>
        <dbReference type="SAM" id="MobiDB-lite"/>
    </source>
</evidence>
<comment type="subcellular location">
    <subcellularLocation>
        <location evidence="1">Cell outer membrane</location>
    </subcellularLocation>
</comment>
<gene>
    <name evidence="10" type="ORF">E6K71_00640</name>
</gene>
<comment type="caution">
    <text evidence="10">The sequence shown here is derived from an EMBL/GenBank/DDBJ whole genome shotgun (WGS) entry which is preliminary data.</text>
</comment>
<evidence type="ECO:0000256" key="9">
    <source>
        <dbReference type="SAM" id="SignalP"/>
    </source>
</evidence>
<evidence type="ECO:0000256" key="1">
    <source>
        <dbReference type="ARBA" id="ARBA00004442"/>
    </source>
</evidence>
<keyword evidence="6" id="KW-0472">Membrane</keyword>
<evidence type="ECO:0000313" key="10">
    <source>
        <dbReference type="EMBL" id="TMQ51242.1"/>
    </source>
</evidence>
<keyword evidence="7" id="KW-0998">Cell outer membrane</keyword>
<dbReference type="PANTHER" id="PTHR30026">
    <property type="entry name" value="OUTER MEMBRANE PROTEIN TOLC"/>
    <property type="match status" value="1"/>
</dbReference>
<evidence type="ECO:0000313" key="11">
    <source>
        <dbReference type="Proteomes" id="UP000316292"/>
    </source>
</evidence>
<protein>
    <submittedName>
        <fullName evidence="10">TolC family protein</fullName>
    </submittedName>
</protein>
<evidence type="ECO:0000256" key="6">
    <source>
        <dbReference type="ARBA" id="ARBA00023136"/>
    </source>
</evidence>
<dbReference type="SUPFAM" id="SSF56954">
    <property type="entry name" value="Outer membrane efflux proteins (OEP)"/>
    <property type="match status" value="1"/>
</dbReference>
<dbReference type="GO" id="GO:0009279">
    <property type="term" value="C:cell outer membrane"/>
    <property type="evidence" value="ECO:0007669"/>
    <property type="project" value="UniProtKB-SubCell"/>
</dbReference>
<dbReference type="EMBL" id="VBOR01000017">
    <property type="protein sequence ID" value="TMQ51242.1"/>
    <property type="molecule type" value="Genomic_DNA"/>
</dbReference>
<proteinExistence type="inferred from homology"/>
<dbReference type="Proteomes" id="UP000316292">
    <property type="component" value="Unassembled WGS sequence"/>
</dbReference>
<evidence type="ECO:0000256" key="2">
    <source>
        <dbReference type="ARBA" id="ARBA00007613"/>
    </source>
</evidence>
<dbReference type="GO" id="GO:1990281">
    <property type="term" value="C:efflux pump complex"/>
    <property type="evidence" value="ECO:0007669"/>
    <property type="project" value="TreeGrafter"/>
</dbReference>
<organism evidence="10 11">
    <name type="scientific">Eiseniibacteriota bacterium</name>
    <dbReference type="NCBI Taxonomy" id="2212470"/>
    <lineage>
        <taxon>Bacteria</taxon>
        <taxon>Candidatus Eiseniibacteriota</taxon>
    </lineage>
</organism>
<name>A0A538SIP0_UNCEI</name>
<reference evidence="10 11" key="1">
    <citation type="journal article" date="2019" name="Nat. Microbiol.">
        <title>Mediterranean grassland soil C-N compound turnover is dependent on rainfall and depth, and is mediated by genomically divergent microorganisms.</title>
        <authorList>
            <person name="Diamond S."/>
            <person name="Andeer P.F."/>
            <person name="Li Z."/>
            <person name="Crits-Christoph A."/>
            <person name="Burstein D."/>
            <person name="Anantharaman K."/>
            <person name="Lane K.R."/>
            <person name="Thomas B.C."/>
            <person name="Pan C."/>
            <person name="Northen T.R."/>
            <person name="Banfield J.F."/>
        </authorList>
    </citation>
    <scope>NUCLEOTIDE SEQUENCE [LARGE SCALE GENOMIC DNA]</scope>
    <source>
        <strain evidence="10">WS_1</strain>
    </source>
</reference>
<dbReference type="Pfam" id="PF02321">
    <property type="entry name" value="OEP"/>
    <property type="match status" value="1"/>
</dbReference>
<evidence type="ECO:0000256" key="3">
    <source>
        <dbReference type="ARBA" id="ARBA00022448"/>
    </source>
</evidence>
<sequence length="539" mass="57417">MKAASGGLFVLASLLFLAVHARPATGADHVTGADRNPAAARPAIAADHPLTLDDAIQLALRKNEDLVIERESLAAARAAVTRANGAYDPLLQIDGTWSKTSEPFNSAVSGTAPDQLGPEQKTGEGGAALQQLLPTGGSLSLRARGSRETTEDPLALLSPAYRTRVGAELRQPLLRDRGTDAARLSVRVANADRQGATATLNRAVTETVAAVERAYWTLVASRQEVDVREEAVRLAEEQLGETRARMETGAAPKTEIAQPRAELERRRGELFASDEALARAENALKLLILGGVADPLWTQHIAPVEEAQLEVVPVDVSASLNRALANRPEITIASAVVNRRHAETAFARDGVWPSLDAVVSYDRFGLAGSANPGGSVGTLPSNLDGRFDKSFESLGRGDFNAVRAGLVLGLPILNRAARGNAAVARHVERQAEASVDKTRKTIQAEVLDAAAALETAGQRIEAAKTGREAAEVQLSAERDRYETGLSTNFLVLTRQNDLSRARLDEISALTDYRMARTEMARATGSLIEDRGIDVGGKAR</sequence>
<comment type="similarity">
    <text evidence="2">Belongs to the outer membrane factor (OMF) (TC 1.B.17) family.</text>
</comment>
<accession>A0A538SIP0</accession>
<feature type="chain" id="PRO_5021760951" evidence="9">
    <location>
        <begin position="27"/>
        <end position="539"/>
    </location>
</feature>
<keyword evidence="3" id="KW-0813">Transport</keyword>
<dbReference type="PANTHER" id="PTHR30026:SF20">
    <property type="entry name" value="OUTER MEMBRANE PROTEIN TOLC"/>
    <property type="match status" value="1"/>
</dbReference>